<keyword evidence="1" id="KW-0472">Membrane</keyword>
<dbReference type="NCBIfam" id="NF041390">
    <property type="entry name" value="TadE_Rv3655c"/>
    <property type="match status" value="1"/>
</dbReference>
<keyword evidence="3" id="KW-1185">Reference proteome</keyword>
<keyword evidence="1" id="KW-0812">Transmembrane</keyword>
<gene>
    <name evidence="2" type="ORF">P4R38_11065</name>
</gene>
<protein>
    <submittedName>
        <fullName evidence="2">TadE family type IV pilus minor pilin</fullName>
    </submittedName>
</protein>
<sequence>MVSAELAAAVPAVVLVLAIALNALVIGIDQIRCADAARVAARSAARGDAAAAVENAGRRNAPAGATVVTGGQEELVQVTVRSPVPGPFGWLLGRDELSASARAQREQAAGEGS</sequence>
<dbReference type="Proteomes" id="UP001528912">
    <property type="component" value="Unassembled WGS sequence"/>
</dbReference>
<dbReference type="InterPro" id="IPR049790">
    <property type="entry name" value="Rv3655c/TadE"/>
</dbReference>
<name>A0ABT6C7C2_9MICO</name>
<evidence type="ECO:0000256" key="1">
    <source>
        <dbReference type="SAM" id="Phobius"/>
    </source>
</evidence>
<evidence type="ECO:0000313" key="2">
    <source>
        <dbReference type="EMBL" id="MDF8264785.1"/>
    </source>
</evidence>
<keyword evidence="1" id="KW-1133">Transmembrane helix</keyword>
<organism evidence="2 3">
    <name type="scientific">Luteipulveratus flavus</name>
    <dbReference type="NCBI Taxonomy" id="3031728"/>
    <lineage>
        <taxon>Bacteria</taxon>
        <taxon>Bacillati</taxon>
        <taxon>Actinomycetota</taxon>
        <taxon>Actinomycetes</taxon>
        <taxon>Micrococcales</taxon>
        <taxon>Dermacoccaceae</taxon>
        <taxon>Luteipulveratus</taxon>
    </lineage>
</organism>
<dbReference type="RefSeq" id="WP_277192173.1">
    <property type="nucleotide sequence ID" value="NZ_JAROAV010000028.1"/>
</dbReference>
<reference evidence="2 3" key="1">
    <citation type="submission" date="2023-03" db="EMBL/GenBank/DDBJ databases">
        <title>YIM 133296 draft genome.</title>
        <authorList>
            <person name="Xiong L."/>
        </authorList>
    </citation>
    <scope>NUCLEOTIDE SEQUENCE [LARGE SCALE GENOMIC DNA]</scope>
    <source>
        <strain evidence="2 3">YIM 133296</strain>
    </source>
</reference>
<proteinExistence type="predicted"/>
<comment type="caution">
    <text evidence="2">The sequence shown here is derived from an EMBL/GenBank/DDBJ whole genome shotgun (WGS) entry which is preliminary data.</text>
</comment>
<dbReference type="EMBL" id="JAROAV010000028">
    <property type="protein sequence ID" value="MDF8264785.1"/>
    <property type="molecule type" value="Genomic_DNA"/>
</dbReference>
<evidence type="ECO:0000313" key="3">
    <source>
        <dbReference type="Proteomes" id="UP001528912"/>
    </source>
</evidence>
<feature type="transmembrane region" description="Helical" evidence="1">
    <location>
        <begin position="6"/>
        <end position="28"/>
    </location>
</feature>
<accession>A0ABT6C7C2</accession>